<accession>A0A2X3VY94</accession>
<dbReference type="InterPro" id="IPR003680">
    <property type="entry name" value="Flavodoxin_fold"/>
</dbReference>
<dbReference type="GO" id="GO:0003955">
    <property type="term" value="F:NAD(P)H dehydrogenase (quinone) activity"/>
    <property type="evidence" value="ECO:0007669"/>
    <property type="project" value="UniProtKB-EC"/>
</dbReference>
<dbReference type="SUPFAM" id="SSF52218">
    <property type="entry name" value="Flavoproteins"/>
    <property type="match status" value="1"/>
</dbReference>
<dbReference type="OrthoDB" id="9798454at2"/>
<keyword evidence="2 4" id="KW-0560">Oxidoreductase</keyword>
<dbReference type="PANTHER" id="PTHR10204">
    <property type="entry name" value="NAD P H OXIDOREDUCTASE-RELATED"/>
    <property type="match status" value="1"/>
</dbReference>
<keyword evidence="5" id="KW-1185">Reference proteome</keyword>
<evidence type="ECO:0000313" key="4">
    <source>
        <dbReference type="EMBL" id="SQF40129.1"/>
    </source>
</evidence>
<evidence type="ECO:0000259" key="3">
    <source>
        <dbReference type="Pfam" id="PF02525"/>
    </source>
</evidence>
<evidence type="ECO:0000256" key="1">
    <source>
        <dbReference type="ARBA" id="ARBA00006252"/>
    </source>
</evidence>
<sequence length="188" mass="21862">MKILIIYAHPNHNSFNGAILKQVQANLDRNHEVTLLDLYAEKFNPVLSFDEDHRRRDLEKDPETQTYRDLITWADHLIFIFPIWWSGMPAILKGFIDRVFATGFAYSYKGMGMVGHLKGKTAWIISTHNTPGIFLPFVQDYGKVLKRQILRMCGIKTRRVSTFSYLRGSSPEKRQKLLEKVAQEARHI</sequence>
<dbReference type="RefSeq" id="WP_018029612.1">
    <property type="nucleotide sequence ID" value="NZ_LS483343.1"/>
</dbReference>
<dbReference type="EMBL" id="LS483343">
    <property type="protein sequence ID" value="SQF40129.1"/>
    <property type="molecule type" value="Genomic_DNA"/>
</dbReference>
<dbReference type="AlphaFoldDB" id="A0A2X3VY94"/>
<dbReference type="PANTHER" id="PTHR10204:SF34">
    <property type="entry name" value="NAD(P)H DEHYDROGENASE [QUINONE] 1 ISOFORM 1"/>
    <property type="match status" value="1"/>
</dbReference>
<dbReference type="InterPro" id="IPR029039">
    <property type="entry name" value="Flavoprotein-like_sf"/>
</dbReference>
<dbReference type="Proteomes" id="UP000249495">
    <property type="component" value="Chromosome 1"/>
</dbReference>
<protein>
    <submittedName>
        <fullName evidence="4">NAD(P)H dehydrogenase</fullName>
        <ecNumber evidence="4">1.6.5.2</ecNumber>
    </submittedName>
</protein>
<evidence type="ECO:0000313" key="5">
    <source>
        <dbReference type="Proteomes" id="UP000249495"/>
    </source>
</evidence>
<organism evidence="4 5">
    <name type="scientific">Streptococcus ferus</name>
    <dbReference type="NCBI Taxonomy" id="1345"/>
    <lineage>
        <taxon>Bacteria</taxon>
        <taxon>Bacillati</taxon>
        <taxon>Bacillota</taxon>
        <taxon>Bacilli</taxon>
        <taxon>Lactobacillales</taxon>
        <taxon>Streptococcaceae</taxon>
        <taxon>Streptococcus</taxon>
    </lineage>
</organism>
<dbReference type="Pfam" id="PF02525">
    <property type="entry name" value="Flavodoxin_2"/>
    <property type="match status" value="1"/>
</dbReference>
<evidence type="ECO:0000256" key="2">
    <source>
        <dbReference type="ARBA" id="ARBA00023002"/>
    </source>
</evidence>
<dbReference type="Gene3D" id="3.40.50.360">
    <property type="match status" value="1"/>
</dbReference>
<name>A0A2X3VY94_9STRE</name>
<feature type="domain" description="Flavodoxin-like fold" evidence="3">
    <location>
        <begin position="1"/>
        <end position="185"/>
    </location>
</feature>
<comment type="similarity">
    <text evidence="1">Belongs to the NAD(P)H dehydrogenase (quinone) family.</text>
</comment>
<proteinExistence type="inferred from homology"/>
<gene>
    <name evidence="4" type="primary">kefF</name>
    <name evidence="4" type="ORF">NCTC12278_00753</name>
</gene>
<dbReference type="InterPro" id="IPR051545">
    <property type="entry name" value="NAD(P)H_dehydrogenase_qn"/>
</dbReference>
<dbReference type="EC" id="1.6.5.2" evidence="4"/>
<dbReference type="GO" id="GO:0005829">
    <property type="term" value="C:cytosol"/>
    <property type="evidence" value="ECO:0007669"/>
    <property type="project" value="TreeGrafter"/>
</dbReference>
<dbReference type="STRING" id="1123303.GCA_000372425_00284"/>
<reference evidence="4 5" key="1">
    <citation type="submission" date="2018-06" db="EMBL/GenBank/DDBJ databases">
        <authorList>
            <consortium name="Pathogen Informatics"/>
            <person name="Doyle S."/>
        </authorList>
    </citation>
    <scope>NUCLEOTIDE SEQUENCE [LARGE SCALE GENOMIC DNA]</scope>
    <source>
        <strain evidence="4 5">NCTC12278</strain>
    </source>
</reference>
<dbReference type="KEGG" id="sfer:NCTC12278_00753"/>